<dbReference type="Proteomes" id="UP000030671">
    <property type="component" value="Unassembled WGS sequence"/>
</dbReference>
<dbReference type="KEGG" id="hir:HETIRDRAFT_416203"/>
<protein>
    <submittedName>
        <fullName evidence="1">Uncharacterized protein</fullName>
    </submittedName>
</protein>
<keyword evidence="2" id="KW-1185">Reference proteome</keyword>
<dbReference type="EMBL" id="KI925456">
    <property type="protein sequence ID" value="ETW84518.1"/>
    <property type="molecule type" value="Genomic_DNA"/>
</dbReference>
<dbReference type="InParanoid" id="W4KFA1"/>
<sequence>MCRRCSACCCTGRAGGAAPARRCTYTLVLEATHARWEAPLHIGLRGRTKPSGEGGFCRTPHRWDGRFDTDLRLVPHI</sequence>
<evidence type="ECO:0000313" key="2">
    <source>
        <dbReference type="Proteomes" id="UP000030671"/>
    </source>
</evidence>
<dbReference type="HOGENOM" id="CLU_2638352_0_0_1"/>
<name>W4KFA1_HETIT</name>
<dbReference type="AlphaFoldDB" id="W4KFA1"/>
<dbReference type="GeneID" id="20673299"/>
<evidence type="ECO:0000313" key="1">
    <source>
        <dbReference type="EMBL" id="ETW84518.1"/>
    </source>
</evidence>
<organism evidence="1 2">
    <name type="scientific">Heterobasidion irregulare (strain TC 32-1)</name>
    <dbReference type="NCBI Taxonomy" id="747525"/>
    <lineage>
        <taxon>Eukaryota</taxon>
        <taxon>Fungi</taxon>
        <taxon>Dikarya</taxon>
        <taxon>Basidiomycota</taxon>
        <taxon>Agaricomycotina</taxon>
        <taxon>Agaricomycetes</taxon>
        <taxon>Russulales</taxon>
        <taxon>Bondarzewiaceae</taxon>
        <taxon>Heterobasidion</taxon>
        <taxon>Heterobasidion annosum species complex</taxon>
    </lineage>
</organism>
<accession>W4KFA1</accession>
<gene>
    <name evidence="1" type="ORF">HETIRDRAFT_416203</name>
</gene>
<reference evidence="1 2" key="1">
    <citation type="journal article" date="2012" name="New Phytol.">
        <title>Insight into trade-off between wood decay and parasitism from the genome of a fungal forest pathogen.</title>
        <authorList>
            <person name="Olson A."/>
            <person name="Aerts A."/>
            <person name="Asiegbu F."/>
            <person name="Belbahri L."/>
            <person name="Bouzid O."/>
            <person name="Broberg A."/>
            <person name="Canback B."/>
            <person name="Coutinho P.M."/>
            <person name="Cullen D."/>
            <person name="Dalman K."/>
            <person name="Deflorio G."/>
            <person name="van Diepen L.T."/>
            <person name="Dunand C."/>
            <person name="Duplessis S."/>
            <person name="Durling M."/>
            <person name="Gonthier P."/>
            <person name="Grimwood J."/>
            <person name="Fossdal C.G."/>
            <person name="Hansson D."/>
            <person name="Henrissat B."/>
            <person name="Hietala A."/>
            <person name="Himmelstrand K."/>
            <person name="Hoffmeister D."/>
            <person name="Hogberg N."/>
            <person name="James T.Y."/>
            <person name="Karlsson M."/>
            <person name="Kohler A."/>
            <person name="Kues U."/>
            <person name="Lee Y.H."/>
            <person name="Lin Y.C."/>
            <person name="Lind M."/>
            <person name="Lindquist E."/>
            <person name="Lombard V."/>
            <person name="Lucas S."/>
            <person name="Lunden K."/>
            <person name="Morin E."/>
            <person name="Murat C."/>
            <person name="Park J."/>
            <person name="Raffaello T."/>
            <person name="Rouze P."/>
            <person name="Salamov A."/>
            <person name="Schmutz J."/>
            <person name="Solheim H."/>
            <person name="Stahlberg J."/>
            <person name="Velez H."/>
            <person name="de Vries R.P."/>
            <person name="Wiebenga A."/>
            <person name="Woodward S."/>
            <person name="Yakovlev I."/>
            <person name="Garbelotto M."/>
            <person name="Martin F."/>
            <person name="Grigoriev I.V."/>
            <person name="Stenlid J."/>
        </authorList>
    </citation>
    <scope>NUCLEOTIDE SEQUENCE [LARGE SCALE GENOMIC DNA]</scope>
    <source>
        <strain evidence="1 2">TC 32-1</strain>
    </source>
</reference>
<dbReference type="RefSeq" id="XP_009544181.1">
    <property type="nucleotide sequence ID" value="XM_009545886.1"/>
</dbReference>
<proteinExistence type="predicted"/>